<evidence type="ECO:0000313" key="8">
    <source>
        <dbReference type="EMBL" id="GGF20018.1"/>
    </source>
</evidence>
<evidence type="ECO:0000256" key="4">
    <source>
        <dbReference type="PROSITE-ProRule" id="PRU00169"/>
    </source>
</evidence>
<name>A0A8J2YTL5_9PROT</name>
<reference evidence="8" key="1">
    <citation type="journal article" date="2014" name="Int. J. Syst. Evol. Microbiol.">
        <title>Complete genome sequence of Corynebacterium casei LMG S-19264T (=DSM 44701T), isolated from a smear-ripened cheese.</title>
        <authorList>
            <consortium name="US DOE Joint Genome Institute (JGI-PGF)"/>
            <person name="Walter F."/>
            <person name="Albersmeier A."/>
            <person name="Kalinowski J."/>
            <person name="Ruckert C."/>
        </authorList>
    </citation>
    <scope>NUCLEOTIDE SEQUENCE</scope>
    <source>
        <strain evidence="8">CGMCC 1.15725</strain>
    </source>
</reference>
<reference evidence="8" key="2">
    <citation type="submission" date="2020-09" db="EMBL/GenBank/DDBJ databases">
        <authorList>
            <person name="Sun Q."/>
            <person name="Zhou Y."/>
        </authorList>
    </citation>
    <scope>NUCLEOTIDE SEQUENCE</scope>
    <source>
        <strain evidence="8">CGMCC 1.15725</strain>
    </source>
</reference>
<proteinExistence type="predicted"/>
<feature type="domain" description="HTH luxR-type" evidence="6">
    <location>
        <begin position="141"/>
        <end position="206"/>
    </location>
</feature>
<dbReference type="Pfam" id="PF00196">
    <property type="entry name" value="GerE"/>
    <property type="match status" value="1"/>
</dbReference>
<feature type="region of interest" description="Disordered" evidence="5">
    <location>
        <begin position="206"/>
        <end position="232"/>
    </location>
</feature>
<gene>
    <name evidence="8" type="primary">fixJ</name>
    <name evidence="8" type="ORF">GCM10011611_27530</name>
</gene>
<dbReference type="Proteomes" id="UP000646365">
    <property type="component" value="Unassembled WGS sequence"/>
</dbReference>
<dbReference type="RefSeq" id="WP_189046607.1">
    <property type="nucleotide sequence ID" value="NZ_BMJQ01000006.1"/>
</dbReference>
<keyword evidence="9" id="KW-1185">Reference proteome</keyword>
<keyword evidence="2 8" id="KW-0238">DNA-binding</keyword>
<dbReference type="PROSITE" id="PS00622">
    <property type="entry name" value="HTH_LUXR_1"/>
    <property type="match status" value="1"/>
</dbReference>
<keyword evidence="3" id="KW-0804">Transcription</keyword>
<dbReference type="SUPFAM" id="SSF52172">
    <property type="entry name" value="CheY-like"/>
    <property type="match status" value="1"/>
</dbReference>
<dbReference type="PANTHER" id="PTHR44688">
    <property type="entry name" value="DNA-BINDING TRANSCRIPTIONAL ACTIVATOR DEVR_DOSR"/>
    <property type="match status" value="1"/>
</dbReference>
<evidence type="ECO:0000259" key="7">
    <source>
        <dbReference type="PROSITE" id="PS50110"/>
    </source>
</evidence>
<dbReference type="GO" id="GO:0003677">
    <property type="term" value="F:DNA binding"/>
    <property type="evidence" value="ECO:0007669"/>
    <property type="project" value="UniProtKB-KW"/>
</dbReference>
<evidence type="ECO:0000256" key="5">
    <source>
        <dbReference type="SAM" id="MobiDB-lite"/>
    </source>
</evidence>
<protein>
    <submittedName>
        <fullName evidence="8">DNA-binding response regulator</fullName>
    </submittedName>
</protein>
<comment type="caution">
    <text evidence="8">The sequence shown here is derived from an EMBL/GenBank/DDBJ whole genome shotgun (WGS) entry which is preliminary data.</text>
</comment>
<dbReference type="Gene3D" id="3.40.50.2300">
    <property type="match status" value="1"/>
</dbReference>
<dbReference type="InterPro" id="IPR016032">
    <property type="entry name" value="Sig_transdc_resp-reg_C-effctor"/>
</dbReference>
<dbReference type="InterPro" id="IPR001789">
    <property type="entry name" value="Sig_transdc_resp-reg_receiver"/>
</dbReference>
<dbReference type="GO" id="GO:0006355">
    <property type="term" value="P:regulation of DNA-templated transcription"/>
    <property type="evidence" value="ECO:0007669"/>
    <property type="project" value="InterPro"/>
</dbReference>
<dbReference type="Pfam" id="PF00072">
    <property type="entry name" value="Response_reg"/>
    <property type="match status" value="1"/>
</dbReference>
<dbReference type="Gene3D" id="1.10.10.10">
    <property type="entry name" value="Winged helix-like DNA-binding domain superfamily/Winged helix DNA-binding domain"/>
    <property type="match status" value="1"/>
</dbReference>
<dbReference type="PROSITE" id="PS50110">
    <property type="entry name" value="RESPONSE_REGULATORY"/>
    <property type="match status" value="1"/>
</dbReference>
<evidence type="ECO:0000259" key="6">
    <source>
        <dbReference type="PROSITE" id="PS50043"/>
    </source>
</evidence>
<dbReference type="PROSITE" id="PS50043">
    <property type="entry name" value="HTH_LUXR_2"/>
    <property type="match status" value="1"/>
</dbReference>
<dbReference type="GO" id="GO:0000160">
    <property type="term" value="P:phosphorelay signal transduction system"/>
    <property type="evidence" value="ECO:0007669"/>
    <property type="project" value="InterPro"/>
</dbReference>
<keyword evidence="1" id="KW-0805">Transcription regulation</keyword>
<dbReference type="InterPro" id="IPR011006">
    <property type="entry name" value="CheY-like_superfamily"/>
</dbReference>
<keyword evidence="4" id="KW-0597">Phosphoprotein</keyword>
<dbReference type="CDD" id="cd06170">
    <property type="entry name" value="LuxR_C_like"/>
    <property type="match status" value="1"/>
</dbReference>
<feature type="compositionally biased region" description="Low complexity" evidence="5">
    <location>
        <begin position="206"/>
        <end position="223"/>
    </location>
</feature>
<evidence type="ECO:0000313" key="9">
    <source>
        <dbReference type="Proteomes" id="UP000646365"/>
    </source>
</evidence>
<dbReference type="PRINTS" id="PR00038">
    <property type="entry name" value="HTHLUXR"/>
</dbReference>
<evidence type="ECO:0000256" key="3">
    <source>
        <dbReference type="ARBA" id="ARBA00023163"/>
    </source>
</evidence>
<dbReference type="PANTHER" id="PTHR44688:SF16">
    <property type="entry name" value="DNA-BINDING TRANSCRIPTIONAL ACTIVATOR DEVR_DOSR"/>
    <property type="match status" value="1"/>
</dbReference>
<evidence type="ECO:0000256" key="2">
    <source>
        <dbReference type="ARBA" id="ARBA00023125"/>
    </source>
</evidence>
<dbReference type="SMART" id="SM00448">
    <property type="entry name" value="REC"/>
    <property type="match status" value="1"/>
</dbReference>
<feature type="domain" description="Response regulatory" evidence="7">
    <location>
        <begin position="11"/>
        <end position="125"/>
    </location>
</feature>
<organism evidence="8 9">
    <name type="scientific">Aliidongia dinghuensis</name>
    <dbReference type="NCBI Taxonomy" id="1867774"/>
    <lineage>
        <taxon>Bacteria</taxon>
        <taxon>Pseudomonadati</taxon>
        <taxon>Pseudomonadota</taxon>
        <taxon>Alphaproteobacteria</taxon>
        <taxon>Rhodospirillales</taxon>
        <taxon>Dongiaceae</taxon>
        <taxon>Aliidongia</taxon>
    </lineage>
</organism>
<dbReference type="AlphaFoldDB" id="A0A8J2YTL5"/>
<dbReference type="EMBL" id="BMJQ01000006">
    <property type="protein sequence ID" value="GGF20018.1"/>
    <property type="molecule type" value="Genomic_DNA"/>
</dbReference>
<sequence>MARLGESAGHRAYIVDGDESHRAHCADQLATLGISTRSFASGTAFLEALPRLAPGGVLVDDVLLDMAGMVLIRRINGLSARFPAALMSGQSDLPTAIAAIQAGAVDLVQKPISEEALAACIENLQAHLMPEPEPLEPIESADERLARLTPRELAVLDGIVAGLPNKKIALQLGISPRTVETYRVRIKHKLQANSLPQLVKLALAARPAGASRPTPSRAAPATGHQASGHQAI</sequence>
<evidence type="ECO:0000256" key="1">
    <source>
        <dbReference type="ARBA" id="ARBA00023015"/>
    </source>
</evidence>
<accession>A0A8J2YTL5</accession>
<dbReference type="InterPro" id="IPR000792">
    <property type="entry name" value="Tscrpt_reg_LuxR_C"/>
</dbReference>
<dbReference type="SUPFAM" id="SSF46894">
    <property type="entry name" value="C-terminal effector domain of the bipartite response regulators"/>
    <property type="match status" value="1"/>
</dbReference>
<feature type="modified residue" description="4-aspartylphosphate" evidence="4">
    <location>
        <position position="60"/>
    </location>
</feature>
<dbReference type="InterPro" id="IPR036388">
    <property type="entry name" value="WH-like_DNA-bd_sf"/>
</dbReference>
<dbReference type="SMART" id="SM00421">
    <property type="entry name" value="HTH_LUXR"/>
    <property type="match status" value="1"/>
</dbReference>